<comment type="subcellular location">
    <subcellularLocation>
        <location evidence="1">Membrane</location>
        <topology evidence="1">Single-pass membrane protein</topology>
    </subcellularLocation>
</comment>
<dbReference type="PANTHER" id="PTHR30093">
    <property type="entry name" value="GENERAL SECRETION PATHWAY PROTEIN G"/>
    <property type="match status" value="1"/>
</dbReference>
<evidence type="ECO:0000256" key="4">
    <source>
        <dbReference type="ARBA" id="ARBA00022989"/>
    </source>
</evidence>
<proteinExistence type="predicted"/>
<feature type="transmembrane region" description="Helical" evidence="6">
    <location>
        <begin position="12"/>
        <end position="30"/>
    </location>
</feature>
<keyword evidence="5 6" id="KW-0472">Membrane</keyword>
<name>C8W189_DESAS</name>
<dbReference type="Gene3D" id="3.30.700.10">
    <property type="entry name" value="Glycoprotein, Type 4 Pilin"/>
    <property type="match status" value="1"/>
</dbReference>
<dbReference type="Pfam" id="PF08334">
    <property type="entry name" value="T2SSG"/>
    <property type="match status" value="1"/>
</dbReference>
<dbReference type="KEGG" id="dae:Dtox_2706"/>
<keyword evidence="3 6" id="KW-0812">Transmembrane</keyword>
<keyword evidence="9" id="KW-1185">Reference proteome</keyword>
<accession>C8W189</accession>
<dbReference type="PANTHER" id="PTHR30093:SF44">
    <property type="entry name" value="TYPE II SECRETION SYSTEM CORE PROTEIN G"/>
    <property type="match status" value="1"/>
</dbReference>
<keyword evidence="2" id="KW-0488">Methylation</keyword>
<dbReference type="HOGENOM" id="CLU_1649390_0_0_9"/>
<protein>
    <submittedName>
        <fullName evidence="8">Type II secretory pathway pseudopilin PulG-like protein</fullName>
    </submittedName>
</protein>
<evidence type="ECO:0000313" key="8">
    <source>
        <dbReference type="EMBL" id="ACV63485.1"/>
    </source>
</evidence>
<dbReference type="eggNOG" id="COG2165">
    <property type="taxonomic scope" value="Bacteria"/>
</dbReference>
<dbReference type="InterPro" id="IPR000983">
    <property type="entry name" value="Bac_GSPG_pilin"/>
</dbReference>
<evidence type="ECO:0000256" key="3">
    <source>
        <dbReference type="ARBA" id="ARBA00022692"/>
    </source>
</evidence>
<dbReference type="Pfam" id="PF07963">
    <property type="entry name" value="N_methyl"/>
    <property type="match status" value="1"/>
</dbReference>
<dbReference type="RefSeq" id="WP_015758179.1">
    <property type="nucleotide sequence ID" value="NC_013216.1"/>
</dbReference>
<evidence type="ECO:0000256" key="2">
    <source>
        <dbReference type="ARBA" id="ARBA00022481"/>
    </source>
</evidence>
<dbReference type="GO" id="GO:0015627">
    <property type="term" value="C:type II protein secretion system complex"/>
    <property type="evidence" value="ECO:0007669"/>
    <property type="project" value="InterPro"/>
</dbReference>
<evidence type="ECO:0000256" key="1">
    <source>
        <dbReference type="ARBA" id="ARBA00004167"/>
    </source>
</evidence>
<dbReference type="PRINTS" id="PR00813">
    <property type="entry name" value="BCTERIALGSPG"/>
</dbReference>
<dbReference type="GO" id="GO:0016020">
    <property type="term" value="C:membrane"/>
    <property type="evidence" value="ECO:0007669"/>
    <property type="project" value="UniProtKB-SubCell"/>
</dbReference>
<keyword evidence="4 6" id="KW-1133">Transmembrane helix</keyword>
<dbReference type="PROSITE" id="PS00409">
    <property type="entry name" value="PROKAR_NTER_METHYL"/>
    <property type="match status" value="1"/>
</dbReference>
<dbReference type="InterPro" id="IPR045584">
    <property type="entry name" value="Pilin-like"/>
</dbReference>
<gene>
    <name evidence="8" type="ordered locus">Dtox_2706</name>
</gene>
<dbReference type="Proteomes" id="UP000002217">
    <property type="component" value="Chromosome"/>
</dbReference>
<evidence type="ECO:0000256" key="6">
    <source>
        <dbReference type="SAM" id="Phobius"/>
    </source>
</evidence>
<dbReference type="AlphaFoldDB" id="C8W189"/>
<dbReference type="GO" id="GO:0015628">
    <property type="term" value="P:protein secretion by the type II secretion system"/>
    <property type="evidence" value="ECO:0007669"/>
    <property type="project" value="InterPro"/>
</dbReference>
<evidence type="ECO:0000259" key="7">
    <source>
        <dbReference type="Pfam" id="PF08334"/>
    </source>
</evidence>
<dbReference type="SUPFAM" id="SSF54523">
    <property type="entry name" value="Pili subunits"/>
    <property type="match status" value="1"/>
</dbReference>
<dbReference type="OrthoDB" id="1787073at2"/>
<feature type="domain" description="Type II secretion system protein GspG C-terminal" evidence="7">
    <location>
        <begin position="32"/>
        <end position="124"/>
    </location>
</feature>
<organism evidence="8 9">
    <name type="scientific">Desulfofarcimen acetoxidans (strain ATCC 49208 / DSM 771 / KCTC 5769 / VKM B-1644 / 5575)</name>
    <name type="common">Desulfotomaculum acetoxidans</name>
    <dbReference type="NCBI Taxonomy" id="485916"/>
    <lineage>
        <taxon>Bacteria</taxon>
        <taxon>Bacillati</taxon>
        <taxon>Bacillota</taxon>
        <taxon>Clostridia</taxon>
        <taxon>Eubacteriales</taxon>
        <taxon>Peptococcaceae</taxon>
        <taxon>Desulfofarcimen</taxon>
    </lineage>
</organism>
<evidence type="ECO:0000256" key="5">
    <source>
        <dbReference type="ARBA" id="ARBA00023136"/>
    </source>
</evidence>
<sequence>MLLKSKKEGFSLVELAVVLAIISILIALIVPKITKQADRTKEKRAKAEIALMKSVIDSYFVEHGTYPKDSDTTADTDSIQGLLIKNGIDWGSLDDPWGNGYIYDADETYKKYVVYSTGSSNEEKDNIVATNEQDTKIDQAEPEAMGGEEAVISKKAIDDE</sequence>
<reference evidence="8 9" key="1">
    <citation type="journal article" date="2009" name="Stand. Genomic Sci.">
        <title>Complete genome sequence of Desulfotomaculum acetoxidans type strain (5575).</title>
        <authorList>
            <person name="Spring S."/>
            <person name="Lapidus A."/>
            <person name="Schroder M."/>
            <person name="Gleim D."/>
            <person name="Sims D."/>
            <person name="Meincke L."/>
            <person name="Glavina Del Rio T."/>
            <person name="Tice H."/>
            <person name="Copeland A."/>
            <person name="Cheng J.F."/>
            <person name="Lucas S."/>
            <person name="Chen F."/>
            <person name="Nolan M."/>
            <person name="Bruce D."/>
            <person name="Goodwin L."/>
            <person name="Pitluck S."/>
            <person name="Ivanova N."/>
            <person name="Mavromatis K."/>
            <person name="Mikhailova N."/>
            <person name="Pati A."/>
            <person name="Chen A."/>
            <person name="Palaniappan K."/>
            <person name="Land M."/>
            <person name="Hauser L."/>
            <person name="Chang Y.J."/>
            <person name="Jeffries C.D."/>
            <person name="Chain P."/>
            <person name="Saunders E."/>
            <person name="Brettin T."/>
            <person name="Detter J.C."/>
            <person name="Goker M."/>
            <person name="Bristow J."/>
            <person name="Eisen J.A."/>
            <person name="Markowitz V."/>
            <person name="Hugenholtz P."/>
            <person name="Kyrpides N.C."/>
            <person name="Klenk H.P."/>
            <person name="Han C."/>
        </authorList>
    </citation>
    <scope>NUCLEOTIDE SEQUENCE [LARGE SCALE GENOMIC DNA]</scope>
    <source>
        <strain evidence="9">ATCC 49208 / DSM 771 / VKM B-1644</strain>
    </source>
</reference>
<dbReference type="InterPro" id="IPR012902">
    <property type="entry name" value="N_methyl_site"/>
</dbReference>
<evidence type="ECO:0000313" key="9">
    <source>
        <dbReference type="Proteomes" id="UP000002217"/>
    </source>
</evidence>
<dbReference type="STRING" id="485916.Dtox_2706"/>
<dbReference type="InterPro" id="IPR013545">
    <property type="entry name" value="T2SS_protein-GspG_C"/>
</dbReference>
<dbReference type="NCBIfam" id="TIGR02532">
    <property type="entry name" value="IV_pilin_GFxxxE"/>
    <property type="match status" value="1"/>
</dbReference>
<dbReference type="EMBL" id="CP001720">
    <property type="protein sequence ID" value="ACV63485.1"/>
    <property type="molecule type" value="Genomic_DNA"/>
</dbReference>